<sequence>MSKDNISWSTSYLRFIVLFLFIIYVSATNTDSIINDQYDNNDAEINIHLPSDISFLFKSINNRLNHHPSMVYDFDIKNDQPVIIPFKKRTIPIELQKALYAHGIVGRRR</sequence>
<dbReference type="OrthoDB" id="9979308at2759"/>
<organism evidence="2 3">
    <name type="scientific">Rotaria sordida</name>
    <dbReference type="NCBI Taxonomy" id="392033"/>
    <lineage>
        <taxon>Eukaryota</taxon>
        <taxon>Metazoa</taxon>
        <taxon>Spiralia</taxon>
        <taxon>Gnathifera</taxon>
        <taxon>Rotifera</taxon>
        <taxon>Eurotatoria</taxon>
        <taxon>Bdelloidea</taxon>
        <taxon>Philodinida</taxon>
        <taxon>Philodinidae</taxon>
        <taxon>Rotaria</taxon>
    </lineage>
</organism>
<proteinExistence type="predicted"/>
<dbReference type="EMBL" id="CAJNOO010000771">
    <property type="protein sequence ID" value="CAF1030119.1"/>
    <property type="molecule type" value="Genomic_DNA"/>
</dbReference>
<feature type="chain" id="PRO_5032546301" evidence="1">
    <location>
        <begin position="28"/>
        <end position="109"/>
    </location>
</feature>
<protein>
    <submittedName>
        <fullName evidence="2">Uncharacterized protein</fullName>
    </submittedName>
</protein>
<accession>A0A814J038</accession>
<dbReference type="Proteomes" id="UP000663882">
    <property type="component" value="Unassembled WGS sequence"/>
</dbReference>
<evidence type="ECO:0000256" key="1">
    <source>
        <dbReference type="SAM" id="SignalP"/>
    </source>
</evidence>
<comment type="caution">
    <text evidence="2">The sequence shown here is derived from an EMBL/GenBank/DDBJ whole genome shotgun (WGS) entry which is preliminary data.</text>
</comment>
<evidence type="ECO:0000313" key="3">
    <source>
        <dbReference type="Proteomes" id="UP000663882"/>
    </source>
</evidence>
<name>A0A814J038_9BILA</name>
<keyword evidence="1" id="KW-0732">Signal</keyword>
<feature type="signal peptide" evidence="1">
    <location>
        <begin position="1"/>
        <end position="27"/>
    </location>
</feature>
<evidence type="ECO:0000313" key="2">
    <source>
        <dbReference type="EMBL" id="CAF1030119.1"/>
    </source>
</evidence>
<dbReference type="AlphaFoldDB" id="A0A814J038"/>
<reference evidence="2" key="1">
    <citation type="submission" date="2021-02" db="EMBL/GenBank/DDBJ databases">
        <authorList>
            <person name="Nowell W R."/>
        </authorList>
    </citation>
    <scope>NUCLEOTIDE SEQUENCE</scope>
</reference>
<gene>
    <name evidence="2" type="ORF">RFH988_LOCUS15666</name>
</gene>